<dbReference type="InterPro" id="IPR029006">
    <property type="entry name" value="ADF-H/Gelsolin-like_dom_sf"/>
</dbReference>
<dbReference type="Proteomes" id="UP001157418">
    <property type="component" value="Unassembled WGS sequence"/>
</dbReference>
<dbReference type="Gene3D" id="1.25.40.790">
    <property type="match status" value="1"/>
</dbReference>
<dbReference type="SUPFAM" id="SSF55753">
    <property type="entry name" value="Actin depolymerizing proteins"/>
    <property type="match status" value="1"/>
</dbReference>
<keyword evidence="2" id="KW-1185">Reference proteome</keyword>
<dbReference type="AlphaFoldDB" id="A0AAU9MXS6"/>
<dbReference type="EMBL" id="CAKMRJ010003334">
    <property type="protein sequence ID" value="CAH1432639.1"/>
    <property type="molecule type" value="Genomic_DNA"/>
</dbReference>
<evidence type="ECO:0000313" key="1">
    <source>
        <dbReference type="EMBL" id="CAH1432639.1"/>
    </source>
</evidence>
<accession>A0AAU9MXS6</accession>
<reference evidence="1 2" key="1">
    <citation type="submission" date="2022-01" db="EMBL/GenBank/DDBJ databases">
        <authorList>
            <person name="Xiong W."/>
            <person name="Schranz E."/>
        </authorList>
    </citation>
    <scope>NUCLEOTIDE SEQUENCE [LARGE SCALE GENOMIC DNA]</scope>
</reference>
<comment type="caution">
    <text evidence="1">The sequence shown here is derived from an EMBL/GenBank/DDBJ whole genome shotgun (WGS) entry which is preliminary data.</text>
</comment>
<sequence>MKYLSQLLCGGEEYAKMHEMASGLKANIKRQLLDRNVSNFSMKPVNSKMNLLVIMNLVNVSNGKSLHVPYHDSKFYSGECYIFQYTYPGEDQEEYLIGTWFGKQSVEEDQHSAGSQENKMIESLKFMAAQLQIYEGREPVLLFAIFQSFLVFKGGLSGGYKNSILEKELSDETYKEDGVALFRVQGYGPENMQAIQVEPENLFYTVPPDAIEAYRKSIESHLLRFEALVVLVHDMGPNWELISDVINSTLQFKLFIDWLLDLSTLDPVFEGANFQVLTALATSFHALQPLKVPAFRLFS</sequence>
<dbReference type="GO" id="GO:0051014">
    <property type="term" value="P:actin filament severing"/>
    <property type="evidence" value="ECO:0007669"/>
    <property type="project" value="TreeGrafter"/>
</dbReference>
<protein>
    <submittedName>
        <fullName evidence="1">Uncharacterized protein</fullName>
    </submittedName>
</protein>
<dbReference type="PRINTS" id="PR00597">
    <property type="entry name" value="GELSOLIN"/>
</dbReference>
<dbReference type="PANTHER" id="PTHR11977">
    <property type="entry name" value="VILLIN"/>
    <property type="match status" value="1"/>
</dbReference>
<proteinExistence type="predicted"/>
<organism evidence="1 2">
    <name type="scientific">Lactuca virosa</name>
    <dbReference type="NCBI Taxonomy" id="75947"/>
    <lineage>
        <taxon>Eukaryota</taxon>
        <taxon>Viridiplantae</taxon>
        <taxon>Streptophyta</taxon>
        <taxon>Embryophyta</taxon>
        <taxon>Tracheophyta</taxon>
        <taxon>Spermatophyta</taxon>
        <taxon>Magnoliopsida</taxon>
        <taxon>eudicotyledons</taxon>
        <taxon>Gunneridae</taxon>
        <taxon>Pentapetalae</taxon>
        <taxon>asterids</taxon>
        <taxon>campanulids</taxon>
        <taxon>Asterales</taxon>
        <taxon>Asteraceae</taxon>
        <taxon>Cichorioideae</taxon>
        <taxon>Cichorieae</taxon>
        <taxon>Lactucinae</taxon>
        <taxon>Lactuca</taxon>
    </lineage>
</organism>
<dbReference type="PANTHER" id="PTHR11977:SF138">
    <property type="entry name" value="VILLIN-4"/>
    <property type="match status" value="1"/>
</dbReference>
<dbReference type="SMART" id="SM00262">
    <property type="entry name" value="GEL"/>
    <property type="match status" value="1"/>
</dbReference>
<gene>
    <name evidence="1" type="ORF">LVIROSA_LOCUS19278</name>
</gene>
<dbReference type="Gene3D" id="3.40.20.10">
    <property type="entry name" value="Severin"/>
    <property type="match status" value="1"/>
</dbReference>
<dbReference type="InterPro" id="IPR007122">
    <property type="entry name" value="Villin/Gelsolin"/>
</dbReference>
<evidence type="ECO:0000313" key="2">
    <source>
        <dbReference type="Proteomes" id="UP001157418"/>
    </source>
</evidence>
<dbReference type="GO" id="GO:0051015">
    <property type="term" value="F:actin filament binding"/>
    <property type="evidence" value="ECO:0007669"/>
    <property type="project" value="InterPro"/>
</dbReference>
<name>A0AAU9MXS6_9ASTR</name>